<protein>
    <submittedName>
        <fullName evidence="1">Uncharacterized protein</fullName>
    </submittedName>
</protein>
<keyword evidence="2" id="KW-1185">Reference proteome</keyword>
<proteinExistence type="predicted"/>
<organism evidence="1 2">
    <name type="scientific">Pseudoalteromonas nigrifaciens</name>
    <dbReference type="NCBI Taxonomy" id="28109"/>
    <lineage>
        <taxon>Bacteria</taxon>
        <taxon>Pseudomonadati</taxon>
        <taxon>Pseudomonadota</taxon>
        <taxon>Gammaproteobacteria</taxon>
        <taxon>Alteromonadales</taxon>
        <taxon>Pseudoalteromonadaceae</taxon>
        <taxon>Pseudoalteromonas</taxon>
    </lineage>
</organism>
<accession>A0AAC9UJA4</accession>
<name>A0AAC9UJA4_9GAMM</name>
<reference evidence="1 2" key="1">
    <citation type="submission" date="2015-03" db="EMBL/GenBank/DDBJ databases">
        <authorList>
            <person name="Xie B.-B."/>
            <person name="Rong J.-C."/>
            <person name="Qin Q.-L."/>
            <person name="Zhang Y.-Z."/>
        </authorList>
    </citation>
    <scope>NUCLEOTIDE SEQUENCE [LARGE SCALE GENOMIC DNA]</scope>
    <source>
        <strain evidence="1 2">KMM 661</strain>
    </source>
</reference>
<gene>
    <name evidence="1" type="ORF">PNIG_a2681</name>
</gene>
<dbReference type="Proteomes" id="UP000198329">
    <property type="component" value="Chromosome I"/>
</dbReference>
<evidence type="ECO:0000313" key="1">
    <source>
        <dbReference type="EMBL" id="ASM54672.1"/>
    </source>
</evidence>
<sequence>MLKAQSAVSYDKRLLAYIKNHLRVIDGGFLLLIIYNY</sequence>
<dbReference type="EMBL" id="CP011036">
    <property type="protein sequence ID" value="ASM54672.1"/>
    <property type="molecule type" value="Genomic_DNA"/>
</dbReference>
<dbReference type="KEGG" id="png:PNIG_a2681"/>
<dbReference type="AlphaFoldDB" id="A0AAC9UJA4"/>
<evidence type="ECO:0000313" key="2">
    <source>
        <dbReference type="Proteomes" id="UP000198329"/>
    </source>
</evidence>